<proteinExistence type="predicted"/>
<protein>
    <recommendedName>
        <fullName evidence="5">Kelch repeat protein-like protein</fullName>
    </recommendedName>
</protein>
<dbReference type="PANTHER" id="PTHR23244">
    <property type="entry name" value="KELCH REPEAT DOMAIN"/>
    <property type="match status" value="1"/>
</dbReference>
<feature type="region of interest" description="Disordered" evidence="1">
    <location>
        <begin position="705"/>
        <end position="731"/>
    </location>
</feature>
<dbReference type="InterPro" id="IPR015915">
    <property type="entry name" value="Kelch-typ_b-propeller"/>
</dbReference>
<keyword evidence="4" id="KW-1185">Reference proteome</keyword>
<dbReference type="OrthoDB" id="10251809at2759"/>
<keyword evidence="2" id="KW-1133">Transmembrane helix</keyword>
<dbReference type="PANTHER" id="PTHR23244:SF441">
    <property type="entry name" value="KELCH REPEAT PROTEIN"/>
    <property type="match status" value="1"/>
</dbReference>
<name>A0A6A6WPK0_9PLEO</name>
<feature type="compositionally biased region" description="Low complexity" evidence="1">
    <location>
        <begin position="743"/>
        <end position="752"/>
    </location>
</feature>
<feature type="compositionally biased region" description="Acidic residues" evidence="1">
    <location>
        <begin position="80"/>
        <end position="93"/>
    </location>
</feature>
<feature type="region of interest" description="Disordered" evidence="1">
    <location>
        <begin position="281"/>
        <end position="304"/>
    </location>
</feature>
<dbReference type="AlphaFoldDB" id="A0A6A6WPK0"/>
<keyword evidence="2" id="KW-0812">Transmembrane</keyword>
<dbReference type="Proteomes" id="UP000799757">
    <property type="component" value="Unassembled WGS sequence"/>
</dbReference>
<evidence type="ECO:0000313" key="3">
    <source>
        <dbReference type="EMBL" id="KAF2786032.1"/>
    </source>
</evidence>
<dbReference type="EMBL" id="MU002571">
    <property type="protein sequence ID" value="KAF2786032.1"/>
    <property type="molecule type" value="Genomic_DNA"/>
</dbReference>
<feature type="transmembrane region" description="Helical" evidence="2">
    <location>
        <begin position="661"/>
        <end position="687"/>
    </location>
</feature>
<reference evidence="3" key="1">
    <citation type="journal article" date="2020" name="Stud. Mycol.">
        <title>101 Dothideomycetes genomes: a test case for predicting lifestyles and emergence of pathogens.</title>
        <authorList>
            <person name="Haridas S."/>
            <person name="Albert R."/>
            <person name="Binder M."/>
            <person name="Bloem J."/>
            <person name="Labutti K."/>
            <person name="Salamov A."/>
            <person name="Andreopoulos B."/>
            <person name="Baker S."/>
            <person name="Barry K."/>
            <person name="Bills G."/>
            <person name="Bluhm B."/>
            <person name="Cannon C."/>
            <person name="Castanera R."/>
            <person name="Culley D."/>
            <person name="Daum C."/>
            <person name="Ezra D."/>
            <person name="Gonzalez J."/>
            <person name="Henrissat B."/>
            <person name="Kuo A."/>
            <person name="Liang C."/>
            <person name="Lipzen A."/>
            <person name="Lutzoni F."/>
            <person name="Magnuson J."/>
            <person name="Mondo S."/>
            <person name="Nolan M."/>
            <person name="Ohm R."/>
            <person name="Pangilinan J."/>
            <person name="Park H.-J."/>
            <person name="Ramirez L."/>
            <person name="Alfaro M."/>
            <person name="Sun H."/>
            <person name="Tritt A."/>
            <person name="Yoshinaga Y."/>
            <person name="Zwiers L.-H."/>
            <person name="Turgeon B."/>
            <person name="Goodwin S."/>
            <person name="Spatafora J."/>
            <person name="Crous P."/>
            <person name="Grigoriev I."/>
        </authorList>
    </citation>
    <scope>NUCLEOTIDE SEQUENCE</scope>
    <source>
        <strain evidence="3">CBS 109.77</strain>
    </source>
</reference>
<evidence type="ECO:0000256" key="1">
    <source>
        <dbReference type="SAM" id="MobiDB-lite"/>
    </source>
</evidence>
<gene>
    <name evidence="3" type="ORF">K505DRAFT_412173</name>
</gene>
<sequence>MEPAMEQVQPLPATAMPGRRKSVFTEVGLVDETTIRRERSPAPILKSDPTPKRSRPRPARLVRFQSKHDVFQDDKKPLDEDSEWESTTDSDDSDFEALTTTRLYPNQHVLTYSKIYRLALLAIILALLLPILQTNPISTVGVKGGVIPPHPANYVEAAAFSKRDDTNTQVCKRWSHQSTIVNGTLYIYGGRSTTDSTQTTDTWGNDFLTLDLTKSWQISSPSLTGLPRPSGPPEVANGYLWNSHQSLFLYGGEFSEFPTTPPVAYSMWEYSIGSKQWIEHKDPKTADGNNAAPGGQPVQSSAEGAGFGVSTLGRGWYFGGHLDYHTTEGWSEQTARVYLKSLLEFTFPGFANDAVESLGDGKVAGQDGVFRNITEGGMQDTAGFTERADGLLLYVPGFGDEGLLLGLTGGVNETFTQMNVIDVYDIANSTWYKQTTSGKSPKYRVNPCGVVAAAADGSSYNIYMFGGQNLQPAGAQTQYDDMWILSIPSFTWISVNTSTQSVPYARAGHSCHIWDGQMIVIGGYVGQELSCDSPGIYVFNTSSLSWSDQFTALTGDKALQAYTGKSDDSGNPLAQQANQRGFDSKAGLEGSYGYEVPAAVQSVIGGKETGGATLTAPVQTPTEGPLKTGKPITYTLTGPNGAIVTETTTLPAPSSGGGKNIGAIIAGTIAGVFAIVAAYMAFCAWIYRKQVKIWKNHAAMVTQRAANNEKSGHSAAGATVTSSGKNSTERAGPRDILLAMSTTNTSSAGNSGLHTLPGDGVVRNSGEGGTAYTGAGGLSEARGGAGGTDALGRKSSVGSSTDDLLEGQEPSFWGVNGVLLNPRRSLRVINRD</sequence>
<evidence type="ECO:0000256" key="2">
    <source>
        <dbReference type="SAM" id="Phobius"/>
    </source>
</evidence>
<keyword evidence="2" id="KW-0472">Membrane</keyword>
<evidence type="ECO:0000313" key="4">
    <source>
        <dbReference type="Proteomes" id="UP000799757"/>
    </source>
</evidence>
<dbReference type="Gene3D" id="2.120.10.80">
    <property type="entry name" value="Kelch-type beta propeller"/>
    <property type="match status" value="2"/>
</dbReference>
<feature type="compositionally biased region" description="Gly residues" evidence="1">
    <location>
        <begin position="766"/>
        <end position="789"/>
    </location>
</feature>
<feature type="compositionally biased region" description="Basic and acidic residues" evidence="1">
    <location>
        <begin position="66"/>
        <end position="79"/>
    </location>
</feature>
<organism evidence="3 4">
    <name type="scientific">Melanomma pulvis-pyrius CBS 109.77</name>
    <dbReference type="NCBI Taxonomy" id="1314802"/>
    <lineage>
        <taxon>Eukaryota</taxon>
        <taxon>Fungi</taxon>
        <taxon>Dikarya</taxon>
        <taxon>Ascomycota</taxon>
        <taxon>Pezizomycotina</taxon>
        <taxon>Dothideomycetes</taxon>
        <taxon>Pleosporomycetidae</taxon>
        <taxon>Pleosporales</taxon>
        <taxon>Melanommataceae</taxon>
        <taxon>Melanomma</taxon>
    </lineage>
</organism>
<accession>A0A6A6WPK0</accession>
<feature type="region of interest" description="Disordered" evidence="1">
    <location>
        <begin position="1"/>
        <end position="93"/>
    </location>
</feature>
<feature type="region of interest" description="Disordered" evidence="1">
    <location>
        <begin position="743"/>
        <end position="803"/>
    </location>
</feature>
<dbReference type="Pfam" id="PF24681">
    <property type="entry name" value="Kelch_KLHDC2_KLHL20_DRC7"/>
    <property type="match status" value="1"/>
</dbReference>
<evidence type="ECO:0008006" key="5">
    <source>
        <dbReference type="Google" id="ProtNLM"/>
    </source>
</evidence>
<dbReference type="SUPFAM" id="SSF117281">
    <property type="entry name" value="Kelch motif"/>
    <property type="match status" value="1"/>
</dbReference>